<dbReference type="RefSeq" id="WP_326121613.1">
    <property type="nucleotide sequence ID" value="NZ_JARSFG010000003.1"/>
</dbReference>
<organism evidence="2 3">
    <name type="scientific">Metasolibacillus meyeri</name>
    <dbReference type="NCBI Taxonomy" id="1071052"/>
    <lineage>
        <taxon>Bacteria</taxon>
        <taxon>Bacillati</taxon>
        <taxon>Bacillota</taxon>
        <taxon>Bacilli</taxon>
        <taxon>Bacillales</taxon>
        <taxon>Caryophanaceae</taxon>
        <taxon>Metasolibacillus</taxon>
    </lineage>
</organism>
<evidence type="ECO:0000313" key="3">
    <source>
        <dbReference type="Proteomes" id="UP001344888"/>
    </source>
</evidence>
<evidence type="ECO:0000313" key="2">
    <source>
        <dbReference type="EMBL" id="MEC1177309.1"/>
    </source>
</evidence>
<keyword evidence="1" id="KW-0732">Signal</keyword>
<reference evidence="2 3" key="1">
    <citation type="submission" date="2023-03" db="EMBL/GenBank/DDBJ databases">
        <title>Bacillus Genome Sequencing.</title>
        <authorList>
            <person name="Dunlap C."/>
        </authorList>
    </citation>
    <scope>NUCLEOTIDE SEQUENCE [LARGE SCALE GENOMIC DNA]</scope>
    <source>
        <strain evidence="2 3">B-59205</strain>
    </source>
</reference>
<gene>
    <name evidence="2" type="ORF">P9B03_02335</name>
</gene>
<feature type="signal peptide" evidence="1">
    <location>
        <begin position="1"/>
        <end position="29"/>
    </location>
</feature>
<accession>A0AAW9NPW5</accession>
<name>A0AAW9NPW5_9BACL</name>
<feature type="chain" id="PRO_5043477305" evidence="1">
    <location>
        <begin position="30"/>
        <end position="371"/>
    </location>
</feature>
<dbReference type="PROSITE" id="PS51257">
    <property type="entry name" value="PROKAR_LIPOPROTEIN"/>
    <property type="match status" value="1"/>
</dbReference>
<sequence>MRKKKFINMRVLGKYIGLFSLLLILSACSSKEDLTDYIELKYYGIDTRGTASYVIDEEAIVKNIFDIDVNSVEPGSISSETIAEVNDLSKSFEINLDKKENLSNGDKITVTVTVDPEMTKRLKEKSERVFEVSGLPEGTKITAADLEKNVIVTFKGANGKGIVSNIDKTFESDLSFLNFEVENDGELKNGEQAKISLTQETIERLNDSDFILDGDGSFTVEITGLINYAQSANEITNLDDIKRMLSEGINRKYKNSSEQYSWGRVYEINLEGIFYRQFEKKVDEGFSWQSNLGDSNGNLVGVYSVKEFSGGTEGKLNKKFTIVYGFSNLVLDENNKVNLTELIEISKGYDDTYSLESVLKLMEGYNYMEFK</sequence>
<protein>
    <submittedName>
        <fullName evidence="2">Uncharacterized protein</fullName>
    </submittedName>
</protein>
<dbReference type="EMBL" id="JARSFG010000003">
    <property type="protein sequence ID" value="MEC1177309.1"/>
    <property type="molecule type" value="Genomic_DNA"/>
</dbReference>
<proteinExistence type="predicted"/>
<comment type="caution">
    <text evidence="2">The sequence shown here is derived from an EMBL/GenBank/DDBJ whole genome shotgun (WGS) entry which is preliminary data.</text>
</comment>
<keyword evidence="3" id="KW-1185">Reference proteome</keyword>
<evidence type="ECO:0000256" key="1">
    <source>
        <dbReference type="SAM" id="SignalP"/>
    </source>
</evidence>
<dbReference type="AlphaFoldDB" id="A0AAW9NPW5"/>
<dbReference type="Proteomes" id="UP001344888">
    <property type="component" value="Unassembled WGS sequence"/>
</dbReference>